<dbReference type="AlphaFoldDB" id="A0A4P6D9M7"/>
<feature type="chain" id="PRO_5020864473" evidence="1">
    <location>
        <begin position="24"/>
        <end position="170"/>
    </location>
</feature>
<name>A0A4P6D9M7_RHOPR</name>
<accession>A0A4P6D9M7</accession>
<evidence type="ECO:0000256" key="1">
    <source>
        <dbReference type="SAM" id="SignalP"/>
    </source>
</evidence>
<proteinExistence type="predicted"/>
<sequence length="170" mass="20366">MMKFYILTIVLIVTIYHNKFTTTSPCDKQYIKYLTLYSCTYPKRKISLFDILHLPLKEVNKRFETLLGKNSAKMFENWELPNWNNTIKNTTNSKFEIERLKTILLRKNNRQKRKAQSGGYLHLGQMAKDFDYWHFMQDETPFKATELMKLMWQCCTSDIPCYVSNFSRIC</sequence>
<feature type="signal peptide" evidence="1">
    <location>
        <begin position="1"/>
        <end position="23"/>
    </location>
</feature>
<evidence type="ECO:0000313" key="2">
    <source>
        <dbReference type="EMBL" id="MOY46022.1"/>
    </source>
</evidence>
<protein>
    <submittedName>
        <fullName evidence="2">Uncharacterized protein</fullName>
    </submittedName>
</protein>
<dbReference type="SMR" id="A0A4P6D9M7"/>
<dbReference type="EMBL" id="GHKJ01000992">
    <property type="protein sequence ID" value="MOY46022.1"/>
    <property type="molecule type" value="Transcribed_RNA"/>
</dbReference>
<reference evidence="2" key="1">
    <citation type="submission" date="2019-04" db="EMBL/GenBank/DDBJ databases">
        <title>Analysis of the testis transcriptome of the Chagas disease vector Rhodnius prolixus.</title>
        <authorList>
            <person name="Cesar J."/>
            <person name="Ribeiro J.M."/>
            <person name="Pereira M.H."/>
            <person name="Araujo R.N."/>
            <person name="Gontijo N.F."/>
            <person name="Pessoa G."/>
            <person name="Sant'Anna M.V."/>
            <person name="Sorgine M.H."/>
            <person name="Majerowicz D."/>
            <person name="Carvalho A.B."/>
            <person name="Braz G."/>
            <person name="Mesquita R."/>
            <person name="Lagerblad P.O."/>
            <person name="Koerich L.B."/>
        </authorList>
    </citation>
    <scope>NUCLEOTIDE SEQUENCE</scope>
</reference>
<keyword evidence="1" id="KW-0732">Signal</keyword>
<organism evidence="2">
    <name type="scientific">Rhodnius prolixus</name>
    <name type="common">Triatomid bug</name>
    <dbReference type="NCBI Taxonomy" id="13249"/>
    <lineage>
        <taxon>Eukaryota</taxon>
        <taxon>Metazoa</taxon>
        <taxon>Ecdysozoa</taxon>
        <taxon>Arthropoda</taxon>
        <taxon>Hexapoda</taxon>
        <taxon>Insecta</taxon>
        <taxon>Pterygota</taxon>
        <taxon>Neoptera</taxon>
        <taxon>Paraneoptera</taxon>
        <taxon>Hemiptera</taxon>
        <taxon>Heteroptera</taxon>
        <taxon>Panheteroptera</taxon>
        <taxon>Cimicomorpha</taxon>
        <taxon>Reduviidae</taxon>
        <taxon>Triatominae</taxon>
        <taxon>Rhodnius</taxon>
    </lineage>
</organism>